<protein>
    <submittedName>
        <fullName evidence="1">Uncharacterized protein</fullName>
    </submittedName>
</protein>
<gene>
    <name evidence="1" type="ORF">LCGC14_0717990</name>
</gene>
<evidence type="ECO:0000313" key="1">
    <source>
        <dbReference type="EMBL" id="KKN41959.1"/>
    </source>
</evidence>
<accession>A0A0F9QHH9</accession>
<name>A0A0F9QHH9_9ZZZZ</name>
<organism evidence="1">
    <name type="scientific">marine sediment metagenome</name>
    <dbReference type="NCBI Taxonomy" id="412755"/>
    <lineage>
        <taxon>unclassified sequences</taxon>
        <taxon>metagenomes</taxon>
        <taxon>ecological metagenomes</taxon>
    </lineage>
</organism>
<proteinExistence type="predicted"/>
<comment type="caution">
    <text evidence="1">The sequence shown here is derived from an EMBL/GenBank/DDBJ whole genome shotgun (WGS) entry which is preliminary data.</text>
</comment>
<dbReference type="AlphaFoldDB" id="A0A0F9QHH9"/>
<dbReference type="EMBL" id="LAZR01001613">
    <property type="protein sequence ID" value="KKN41959.1"/>
    <property type="molecule type" value="Genomic_DNA"/>
</dbReference>
<reference evidence="1" key="1">
    <citation type="journal article" date="2015" name="Nature">
        <title>Complex archaea that bridge the gap between prokaryotes and eukaryotes.</title>
        <authorList>
            <person name="Spang A."/>
            <person name="Saw J.H."/>
            <person name="Jorgensen S.L."/>
            <person name="Zaremba-Niedzwiedzka K."/>
            <person name="Martijn J."/>
            <person name="Lind A.E."/>
            <person name="van Eijk R."/>
            <person name="Schleper C."/>
            <person name="Guy L."/>
            <person name="Ettema T.J."/>
        </authorList>
    </citation>
    <scope>NUCLEOTIDE SEQUENCE</scope>
</reference>
<sequence>MKLTKVQTIINWSLQNNNLSPSSKPTNYGDLLFFFSIFVFTLLSSQE</sequence>